<dbReference type="Gramene" id="mRNA:HanXRQr2_Chr13g0567841">
    <property type="protein sequence ID" value="mRNA:HanXRQr2_Chr13g0567841"/>
    <property type="gene ID" value="HanXRQr2_Chr13g0567841"/>
</dbReference>
<name>A0A251SRL6_HELAN</name>
<dbReference type="AlphaFoldDB" id="A0A251SRL6"/>
<keyword evidence="2" id="KW-0067">ATP-binding</keyword>
<proteinExistence type="predicted"/>
<evidence type="ECO:0000313" key="5">
    <source>
        <dbReference type="Proteomes" id="UP000215914"/>
    </source>
</evidence>
<evidence type="ECO:0000313" key="3">
    <source>
        <dbReference type="EMBL" id="KAF5771687.1"/>
    </source>
</evidence>
<evidence type="ECO:0000256" key="2">
    <source>
        <dbReference type="ARBA" id="ARBA00022840"/>
    </source>
</evidence>
<dbReference type="PANTHER" id="PTHR43272">
    <property type="entry name" value="LONG-CHAIN-FATTY-ACID--COA LIGASE"/>
    <property type="match status" value="1"/>
</dbReference>
<dbReference type="EMBL" id="CM007902">
    <property type="protein sequence ID" value="OTG00161.1"/>
    <property type="molecule type" value="Genomic_DNA"/>
</dbReference>
<accession>A0A251SRL6</accession>
<protein>
    <submittedName>
        <fullName evidence="3">Long-chain-fatty-acid--CoA ligase</fullName>
        <ecNumber evidence="3">6.2.1.3</ecNumber>
    </submittedName>
</protein>
<evidence type="ECO:0000256" key="1">
    <source>
        <dbReference type="ARBA" id="ARBA00022741"/>
    </source>
</evidence>
<keyword evidence="5" id="KW-1185">Reference proteome</keyword>
<reference evidence="3 5" key="1">
    <citation type="journal article" date="2017" name="Nature">
        <title>The sunflower genome provides insights into oil metabolism, flowering and Asterid evolution.</title>
        <authorList>
            <person name="Badouin H."/>
            <person name="Gouzy J."/>
            <person name="Grassa C.J."/>
            <person name="Murat F."/>
            <person name="Staton S.E."/>
            <person name="Cottret L."/>
            <person name="Lelandais-Briere C."/>
            <person name="Owens G.L."/>
            <person name="Carrere S."/>
            <person name="Mayjonade B."/>
            <person name="Legrand L."/>
            <person name="Gill N."/>
            <person name="Kane N.C."/>
            <person name="Bowers J.E."/>
            <person name="Hubner S."/>
            <person name="Bellec A."/>
            <person name="Berard A."/>
            <person name="Berges H."/>
            <person name="Blanchet N."/>
            <person name="Boniface M.C."/>
            <person name="Brunel D."/>
            <person name="Catrice O."/>
            <person name="Chaidir N."/>
            <person name="Claudel C."/>
            <person name="Donnadieu C."/>
            <person name="Faraut T."/>
            <person name="Fievet G."/>
            <person name="Helmstetter N."/>
            <person name="King M."/>
            <person name="Knapp S.J."/>
            <person name="Lai Z."/>
            <person name="Le Paslier M.C."/>
            <person name="Lippi Y."/>
            <person name="Lorenzon L."/>
            <person name="Mandel J.R."/>
            <person name="Marage G."/>
            <person name="Marchand G."/>
            <person name="Marquand E."/>
            <person name="Bret-Mestries E."/>
            <person name="Morien E."/>
            <person name="Nambeesan S."/>
            <person name="Nguyen T."/>
            <person name="Pegot-Espagnet P."/>
            <person name="Pouilly N."/>
            <person name="Raftis F."/>
            <person name="Sallet E."/>
            <person name="Schiex T."/>
            <person name="Thomas J."/>
            <person name="Vandecasteele C."/>
            <person name="Vares D."/>
            <person name="Vear F."/>
            <person name="Vautrin S."/>
            <person name="Crespi M."/>
            <person name="Mangin B."/>
            <person name="Burke J.M."/>
            <person name="Salse J."/>
            <person name="Munos S."/>
            <person name="Vincourt P."/>
            <person name="Rieseberg L.H."/>
            <person name="Langlade N.B."/>
        </authorList>
    </citation>
    <scope>NUCLEOTIDE SEQUENCE [LARGE SCALE GENOMIC DNA]</scope>
    <source>
        <strain evidence="5">cv. SF193</strain>
        <tissue evidence="3">Leaves</tissue>
    </source>
</reference>
<dbReference type="EC" id="6.2.1.3" evidence="3"/>
<keyword evidence="1" id="KW-0547">Nucleotide-binding</keyword>
<dbReference type="PANTHER" id="PTHR43272:SF33">
    <property type="entry name" value="AMP-BINDING DOMAIN-CONTAINING PROTEIN-RELATED"/>
    <property type="match status" value="1"/>
</dbReference>
<dbReference type="EMBL" id="MNCJ02000328">
    <property type="protein sequence ID" value="KAF5771687.1"/>
    <property type="molecule type" value="Genomic_DNA"/>
</dbReference>
<organism evidence="4 5">
    <name type="scientific">Helianthus annuus</name>
    <name type="common">Common sunflower</name>
    <dbReference type="NCBI Taxonomy" id="4232"/>
    <lineage>
        <taxon>Eukaryota</taxon>
        <taxon>Viridiplantae</taxon>
        <taxon>Streptophyta</taxon>
        <taxon>Embryophyta</taxon>
        <taxon>Tracheophyta</taxon>
        <taxon>Spermatophyta</taxon>
        <taxon>Magnoliopsida</taxon>
        <taxon>eudicotyledons</taxon>
        <taxon>Gunneridae</taxon>
        <taxon>Pentapetalae</taxon>
        <taxon>asterids</taxon>
        <taxon>campanulids</taxon>
        <taxon>Asterales</taxon>
        <taxon>Asteraceae</taxon>
        <taxon>Asteroideae</taxon>
        <taxon>Heliantheae alliance</taxon>
        <taxon>Heliantheae</taxon>
        <taxon>Helianthus</taxon>
    </lineage>
</organism>
<dbReference type="Proteomes" id="UP000215914">
    <property type="component" value="Chromosome 13"/>
</dbReference>
<dbReference type="GO" id="GO:0005524">
    <property type="term" value="F:ATP binding"/>
    <property type="evidence" value="ECO:0007669"/>
    <property type="project" value="UniProtKB-KW"/>
</dbReference>
<keyword evidence="3" id="KW-0436">Ligase</keyword>
<dbReference type="InParanoid" id="A0A251SRL6"/>
<dbReference type="STRING" id="4232.A0A251SRL6"/>
<dbReference type="GO" id="GO:0004467">
    <property type="term" value="F:long-chain fatty acid-CoA ligase activity"/>
    <property type="evidence" value="ECO:0007669"/>
    <property type="project" value="UniProtKB-EC"/>
</dbReference>
<sequence>MLTQPCGFCSVMNAVKSSGGLREELFNAAYNAKRQALLKGKNASPMWDRLVFDKIKAKRGGGFVLWFQGRLHCLLMSLIFLKCKLVFNTFLSQRSYIPIITSFNRKITCFQVLWLTCIIVIFTKSF</sequence>
<reference evidence="4" key="2">
    <citation type="submission" date="2017-02" db="EMBL/GenBank/DDBJ databases">
        <title>Sunflower complete genome.</title>
        <authorList>
            <person name="Langlade N."/>
            <person name="Munos S."/>
        </authorList>
    </citation>
    <scope>NUCLEOTIDE SEQUENCE [LARGE SCALE GENOMIC DNA]</scope>
    <source>
        <tissue evidence="4">Leaves</tissue>
    </source>
</reference>
<gene>
    <name evidence="4" type="ORF">HannXRQ_Chr13g0387901</name>
    <name evidence="3" type="ORF">HanXRQr2_Chr13g0567841</name>
</gene>
<reference evidence="3" key="3">
    <citation type="submission" date="2020-06" db="EMBL/GenBank/DDBJ databases">
        <title>Helianthus annuus Genome sequencing and assembly Release 2.</title>
        <authorList>
            <person name="Gouzy J."/>
            <person name="Langlade N."/>
            <person name="Munos S."/>
        </authorList>
    </citation>
    <scope>NUCLEOTIDE SEQUENCE</scope>
    <source>
        <tissue evidence="3">Leaves</tissue>
    </source>
</reference>
<evidence type="ECO:0000313" key="4">
    <source>
        <dbReference type="EMBL" id="OTG00161.1"/>
    </source>
</evidence>